<gene>
    <name evidence="1" type="ORF">LMG32289_02258</name>
</gene>
<reference evidence="1 2" key="1">
    <citation type="submission" date="2021-08" db="EMBL/GenBank/DDBJ databases">
        <authorList>
            <person name="Peeters C."/>
        </authorList>
    </citation>
    <scope>NUCLEOTIDE SEQUENCE [LARGE SCALE GENOMIC DNA]</scope>
    <source>
        <strain evidence="1 2">LMG 32289</strain>
    </source>
</reference>
<dbReference type="EMBL" id="CAJZAG010000004">
    <property type="protein sequence ID" value="CAG9171126.1"/>
    <property type="molecule type" value="Genomic_DNA"/>
</dbReference>
<proteinExistence type="predicted"/>
<evidence type="ECO:0008006" key="3">
    <source>
        <dbReference type="Google" id="ProtNLM"/>
    </source>
</evidence>
<dbReference type="Proteomes" id="UP000706525">
    <property type="component" value="Unassembled WGS sequence"/>
</dbReference>
<sequence>MEKITLSITVEDELYDKLCAEAASEGRTPEEHHMFLLRCAYPSFPERPPKDAPAQGE</sequence>
<name>A0ABM8WUF5_9BURK</name>
<organism evidence="1 2">
    <name type="scientific">Cupriavidus pampae</name>
    <dbReference type="NCBI Taxonomy" id="659251"/>
    <lineage>
        <taxon>Bacteria</taxon>
        <taxon>Pseudomonadati</taxon>
        <taxon>Pseudomonadota</taxon>
        <taxon>Betaproteobacteria</taxon>
        <taxon>Burkholderiales</taxon>
        <taxon>Burkholderiaceae</taxon>
        <taxon>Cupriavidus</taxon>
    </lineage>
</organism>
<accession>A0ABM8WUF5</accession>
<protein>
    <recommendedName>
        <fullName evidence="3">CopG family transcriptional regulator</fullName>
    </recommendedName>
</protein>
<evidence type="ECO:0000313" key="2">
    <source>
        <dbReference type="Proteomes" id="UP000706525"/>
    </source>
</evidence>
<comment type="caution">
    <text evidence="1">The sequence shown here is derived from an EMBL/GenBank/DDBJ whole genome shotgun (WGS) entry which is preliminary data.</text>
</comment>
<keyword evidence="2" id="KW-1185">Reference proteome</keyword>
<evidence type="ECO:0000313" key="1">
    <source>
        <dbReference type="EMBL" id="CAG9171126.1"/>
    </source>
</evidence>